<protein>
    <submittedName>
        <fullName evidence="1">Uncharacterized protein</fullName>
    </submittedName>
</protein>
<reference evidence="2" key="1">
    <citation type="journal article" date="2024" name="Proc. Natl. Acad. Sci. U.S.A.">
        <title>Extraordinary preservation of gene collinearity over three hundred million years revealed in homosporous lycophytes.</title>
        <authorList>
            <person name="Li C."/>
            <person name="Wickell D."/>
            <person name="Kuo L.Y."/>
            <person name="Chen X."/>
            <person name="Nie B."/>
            <person name="Liao X."/>
            <person name="Peng D."/>
            <person name="Ji J."/>
            <person name="Jenkins J."/>
            <person name="Williams M."/>
            <person name="Shu S."/>
            <person name="Plott C."/>
            <person name="Barry K."/>
            <person name="Rajasekar S."/>
            <person name="Grimwood J."/>
            <person name="Han X."/>
            <person name="Sun S."/>
            <person name="Hou Z."/>
            <person name="He W."/>
            <person name="Dai G."/>
            <person name="Sun C."/>
            <person name="Schmutz J."/>
            <person name="Leebens-Mack J.H."/>
            <person name="Li F.W."/>
            <person name="Wang L."/>
        </authorList>
    </citation>
    <scope>NUCLEOTIDE SEQUENCE [LARGE SCALE GENOMIC DNA]</scope>
    <source>
        <strain evidence="2">cv. PW_Plant_1</strain>
    </source>
</reference>
<name>A0ACC2E2B3_DIPCM</name>
<comment type="caution">
    <text evidence="1">The sequence shown here is derived from an EMBL/GenBank/DDBJ whole genome shotgun (WGS) entry which is preliminary data.</text>
</comment>
<sequence length="43" mass="4908">MKILCSSRKFYLVETLFNGILALGDLDQETTTFAWWAGNARLI</sequence>
<organism evidence="1 2">
    <name type="scientific">Diphasiastrum complanatum</name>
    <name type="common">Issler's clubmoss</name>
    <name type="synonym">Lycopodium complanatum</name>
    <dbReference type="NCBI Taxonomy" id="34168"/>
    <lineage>
        <taxon>Eukaryota</taxon>
        <taxon>Viridiplantae</taxon>
        <taxon>Streptophyta</taxon>
        <taxon>Embryophyta</taxon>
        <taxon>Tracheophyta</taxon>
        <taxon>Lycopodiopsida</taxon>
        <taxon>Lycopodiales</taxon>
        <taxon>Lycopodiaceae</taxon>
        <taxon>Lycopodioideae</taxon>
        <taxon>Diphasiastrum</taxon>
    </lineage>
</organism>
<gene>
    <name evidence="1" type="ORF">O6H91_04G143600</name>
</gene>
<evidence type="ECO:0000313" key="1">
    <source>
        <dbReference type="EMBL" id="KAJ7560743.1"/>
    </source>
</evidence>
<proteinExistence type="predicted"/>
<keyword evidence="2" id="KW-1185">Reference proteome</keyword>
<evidence type="ECO:0000313" key="2">
    <source>
        <dbReference type="Proteomes" id="UP001162992"/>
    </source>
</evidence>
<dbReference type="Proteomes" id="UP001162992">
    <property type="component" value="Chromosome 4"/>
</dbReference>
<accession>A0ACC2E2B3</accession>
<dbReference type="EMBL" id="CM055095">
    <property type="protein sequence ID" value="KAJ7560743.1"/>
    <property type="molecule type" value="Genomic_DNA"/>
</dbReference>